<accession>A0A0K6IW53</accession>
<feature type="compositionally biased region" description="Gly residues" evidence="1">
    <location>
        <begin position="126"/>
        <end position="136"/>
    </location>
</feature>
<name>A0A0K6IW53_9PROT</name>
<dbReference type="AlphaFoldDB" id="A0A0K6IW53"/>
<dbReference type="EMBL" id="CYHH01000006">
    <property type="protein sequence ID" value="CUB07351.1"/>
    <property type="molecule type" value="Genomic_DNA"/>
</dbReference>
<evidence type="ECO:0000256" key="1">
    <source>
        <dbReference type="SAM" id="MobiDB-lite"/>
    </source>
</evidence>
<protein>
    <submittedName>
        <fullName evidence="2">Stringent starvation protein B</fullName>
    </submittedName>
</protein>
<dbReference type="OrthoDB" id="9797358at2"/>
<organism evidence="2 3">
    <name type="scientific">Tepidiphilus thermophilus</name>
    <dbReference type="NCBI Taxonomy" id="876478"/>
    <lineage>
        <taxon>Bacteria</taxon>
        <taxon>Pseudomonadati</taxon>
        <taxon>Pseudomonadota</taxon>
        <taxon>Hydrogenophilia</taxon>
        <taxon>Hydrogenophilales</taxon>
        <taxon>Hydrogenophilaceae</taxon>
        <taxon>Tepidiphilus</taxon>
    </lineage>
</organism>
<sequence>MLPPSAKLYLARALYDWCLDRGLTPYVSAKVEGASVPRGYDQDGVIVLNLGPEATNRFAFEPDGISFQARFGGKVFDVWLPAENVLAIYARETGHGIALPEEMFTAPEPDGGPTPPEEPQESPAGKRGGGFLRVVK</sequence>
<dbReference type="InterPro" id="IPR036760">
    <property type="entry name" value="SspB-like_sf"/>
</dbReference>
<keyword evidence="3" id="KW-1185">Reference proteome</keyword>
<dbReference type="PANTHER" id="PTHR37486">
    <property type="entry name" value="STRINGENT STARVATION PROTEIN B"/>
    <property type="match status" value="1"/>
</dbReference>
<proteinExistence type="predicted"/>
<dbReference type="InterPro" id="IPR007481">
    <property type="entry name" value="SspB"/>
</dbReference>
<dbReference type="Gene3D" id="2.30.30.220">
    <property type="entry name" value="SspB-like"/>
    <property type="match status" value="1"/>
</dbReference>
<reference evidence="3" key="1">
    <citation type="submission" date="2015-08" db="EMBL/GenBank/DDBJ databases">
        <authorList>
            <person name="Babu N.S."/>
            <person name="Beckwith C.J."/>
            <person name="Beseler K.G."/>
            <person name="Brison A."/>
            <person name="Carone J.V."/>
            <person name="Caskin T.P."/>
            <person name="Diamond M."/>
            <person name="Durham M.E."/>
            <person name="Foxe J.M."/>
            <person name="Go M."/>
            <person name="Henderson B.A."/>
            <person name="Jones I.B."/>
            <person name="McGettigan J.A."/>
            <person name="Micheletti S.J."/>
            <person name="Nasrallah M.E."/>
            <person name="Ortiz D."/>
            <person name="Piller C.R."/>
            <person name="Privatt S.R."/>
            <person name="Schneider S.L."/>
            <person name="Sharp S."/>
            <person name="Smith T.C."/>
            <person name="Stanton J.D."/>
            <person name="Ullery H.E."/>
            <person name="Wilson R.J."/>
            <person name="Serrano M.G."/>
            <person name="Buck G."/>
            <person name="Lee V."/>
            <person name="Wang Y."/>
            <person name="Carvalho R."/>
            <person name="Voegtly L."/>
            <person name="Shi R."/>
            <person name="Duckworth R."/>
            <person name="Johnson A."/>
            <person name="Loviza R."/>
            <person name="Walstead R."/>
            <person name="Shah Z."/>
            <person name="Kiflezghi M."/>
            <person name="Wade K."/>
            <person name="Ball S.L."/>
            <person name="Bradley K.W."/>
            <person name="Asai D.J."/>
            <person name="Bowman C.A."/>
            <person name="Russell D.A."/>
            <person name="Pope W.H."/>
            <person name="Jacobs-Sera D."/>
            <person name="Hendrix R.W."/>
            <person name="Hatfull G.F."/>
        </authorList>
    </citation>
    <scope>NUCLEOTIDE SEQUENCE [LARGE SCALE GENOMIC DNA]</scope>
    <source>
        <strain evidence="3">JCM 19170</strain>
    </source>
</reference>
<feature type="region of interest" description="Disordered" evidence="1">
    <location>
        <begin position="102"/>
        <end position="136"/>
    </location>
</feature>
<dbReference type="PANTHER" id="PTHR37486:SF1">
    <property type="entry name" value="STRINGENT STARVATION PROTEIN B"/>
    <property type="match status" value="1"/>
</dbReference>
<evidence type="ECO:0000313" key="2">
    <source>
        <dbReference type="EMBL" id="CUB07351.1"/>
    </source>
</evidence>
<evidence type="ECO:0000313" key="3">
    <source>
        <dbReference type="Proteomes" id="UP000182108"/>
    </source>
</evidence>
<dbReference type="SUPFAM" id="SSF101738">
    <property type="entry name" value="SspB-like"/>
    <property type="match status" value="1"/>
</dbReference>
<dbReference type="RefSeq" id="WP_055423635.1">
    <property type="nucleotide sequence ID" value="NZ_CYHH01000006.1"/>
</dbReference>
<dbReference type="Proteomes" id="UP000182108">
    <property type="component" value="Unassembled WGS sequence"/>
</dbReference>
<gene>
    <name evidence="2" type="ORF">Ga0061068_106102</name>
</gene>
<dbReference type="Pfam" id="PF04386">
    <property type="entry name" value="SspB"/>
    <property type="match status" value="1"/>
</dbReference>